<keyword evidence="7" id="KW-1185">Reference proteome</keyword>
<dbReference type="AlphaFoldDB" id="A0AAD7I598"/>
<protein>
    <submittedName>
        <fullName evidence="6">Ankyrin repeat-containing domain protein</fullName>
    </submittedName>
</protein>
<comment type="caution">
    <text evidence="6">The sequence shown here is derived from an EMBL/GenBank/DDBJ whole genome shotgun (WGS) entry which is preliminary data.</text>
</comment>
<gene>
    <name evidence="6" type="ORF">DFH07DRAFT_987397</name>
</gene>
<dbReference type="InterPro" id="IPR051165">
    <property type="entry name" value="Multifunctional_ANK_Repeat"/>
</dbReference>
<feature type="repeat" description="ANK" evidence="3">
    <location>
        <begin position="655"/>
        <end position="684"/>
    </location>
</feature>
<evidence type="ECO:0000256" key="1">
    <source>
        <dbReference type="ARBA" id="ARBA00022737"/>
    </source>
</evidence>
<dbReference type="PRINTS" id="PR01415">
    <property type="entry name" value="ANKYRIN"/>
</dbReference>
<keyword evidence="1" id="KW-0677">Repeat</keyword>
<feature type="repeat" description="ANK" evidence="3">
    <location>
        <begin position="690"/>
        <end position="717"/>
    </location>
</feature>
<evidence type="ECO:0000256" key="2">
    <source>
        <dbReference type="ARBA" id="ARBA00023043"/>
    </source>
</evidence>
<feature type="domain" description="GPI inositol-deacylase winged helix" evidence="4">
    <location>
        <begin position="466"/>
        <end position="542"/>
    </location>
</feature>
<dbReference type="Gene3D" id="3.40.50.300">
    <property type="entry name" value="P-loop containing nucleotide triphosphate hydrolases"/>
    <property type="match status" value="1"/>
</dbReference>
<dbReference type="Proteomes" id="UP001215280">
    <property type="component" value="Unassembled WGS sequence"/>
</dbReference>
<dbReference type="EMBL" id="JARJLG010000155">
    <property type="protein sequence ID" value="KAJ7735413.1"/>
    <property type="molecule type" value="Genomic_DNA"/>
</dbReference>
<dbReference type="Pfam" id="PF22939">
    <property type="entry name" value="WHD_GPIID"/>
    <property type="match status" value="1"/>
</dbReference>
<dbReference type="SUPFAM" id="SSF48403">
    <property type="entry name" value="Ankyrin repeat"/>
    <property type="match status" value="1"/>
</dbReference>
<evidence type="ECO:0000259" key="4">
    <source>
        <dbReference type="Pfam" id="PF22939"/>
    </source>
</evidence>
<feature type="repeat" description="ANK" evidence="3">
    <location>
        <begin position="754"/>
        <end position="783"/>
    </location>
</feature>
<dbReference type="InterPro" id="IPR054471">
    <property type="entry name" value="GPIID_WHD"/>
</dbReference>
<dbReference type="SMART" id="SM00248">
    <property type="entry name" value="ANK"/>
    <property type="match status" value="9"/>
</dbReference>
<proteinExistence type="predicted"/>
<feature type="repeat" description="ANK" evidence="3">
    <location>
        <begin position="619"/>
        <end position="651"/>
    </location>
</feature>
<dbReference type="Gene3D" id="1.25.40.20">
    <property type="entry name" value="Ankyrin repeat-containing domain"/>
    <property type="match status" value="1"/>
</dbReference>
<keyword evidence="2 3" id="KW-0040">ANK repeat</keyword>
<organism evidence="6 7">
    <name type="scientific">Mycena maculata</name>
    <dbReference type="NCBI Taxonomy" id="230809"/>
    <lineage>
        <taxon>Eukaryota</taxon>
        <taxon>Fungi</taxon>
        <taxon>Dikarya</taxon>
        <taxon>Basidiomycota</taxon>
        <taxon>Agaricomycotina</taxon>
        <taxon>Agaricomycetes</taxon>
        <taxon>Agaricomycetidae</taxon>
        <taxon>Agaricales</taxon>
        <taxon>Marasmiineae</taxon>
        <taxon>Mycenaceae</taxon>
        <taxon>Mycena</taxon>
    </lineage>
</organism>
<evidence type="ECO:0000313" key="7">
    <source>
        <dbReference type="Proteomes" id="UP001215280"/>
    </source>
</evidence>
<dbReference type="InterPro" id="IPR056884">
    <property type="entry name" value="NPHP3-like_N"/>
</dbReference>
<reference evidence="6" key="1">
    <citation type="submission" date="2023-03" db="EMBL/GenBank/DDBJ databases">
        <title>Massive genome expansion in bonnet fungi (Mycena s.s.) driven by repeated elements and novel gene families across ecological guilds.</title>
        <authorList>
            <consortium name="Lawrence Berkeley National Laboratory"/>
            <person name="Harder C.B."/>
            <person name="Miyauchi S."/>
            <person name="Viragh M."/>
            <person name="Kuo A."/>
            <person name="Thoen E."/>
            <person name="Andreopoulos B."/>
            <person name="Lu D."/>
            <person name="Skrede I."/>
            <person name="Drula E."/>
            <person name="Henrissat B."/>
            <person name="Morin E."/>
            <person name="Kohler A."/>
            <person name="Barry K."/>
            <person name="LaButti K."/>
            <person name="Morin E."/>
            <person name="Salamov A."/>
            <person name="Lipzen A."/>
            <person name="Mereny Z."/>
            <person name="Hegedus B."/>
            <person name="Baldrian P."/>
            <person name="Stursova M."/>
            <person name="Weitz H."/>
            <person name="Taylor A."/>
            <person name="Grigoriev I.V."/>
            <person name="Nagy L.G."/>
            <person name="Martin F."/>
            <person name="Kauserud H."/>
        </authorList>
    </citation>
    <scope>NUCLEOTIDE SEQUENCE</scope>
    <source>
        <strain evidence="6">CBHHK188m</strain>
    </source>
</reference>
<feature type="repeat" description="ANK" evidence="3">
    <location>
        <begin position="784"/>
        <end position="816"/>
    </location>
</feature>
<dbReference type="Pfam" id="PF24883">
    <property type="entry name" value="NPHP3_N"/>
    <property type="match status" value="1"/>
</dbReference>
<accession>A0AAD7I598</accession>
<dbReference type="PANTHER" id="PTHR24123:SF33">
    <property type="entry name" value="PROTEIN HOS4"/>
    <property type="match status" value="1"/>
</dbReference>
<evidence type="ECO:0000259" key="5">
    <source>
        <dbReference type="Pfam" id="PF24883"/>
    </source>
</evidence>
<sequence>MAETLGIVTSVLQLVDTASKARDYIKDFHNAPAEQQKVFTEIAELIPLLTELKTCVEDSPSATSFQHIATPLDKFKTMMEHFMAKFTPPDGRLSKFSKQLTWTLWNKKEAKEYLVEFESVKSLLNTWLAVGIWDAGRAQEKEHHAILTAITEHDCALRERHDVHSPTMVHVLNLNTEQEHKQILDWITPLNFFQRQADIFSAWQPGTGGWLLSDPHFKDWESGSNTILWCRGIRTSFSPTFIHIFNPKWTAGDGKTVLSSVVVNYLRDQFQTGTTGIACIYLNHKEAETQTPENLLASLWKQLVVDKPLPPMVHNLYKHHHTRGTKPSLDEVSRILQSDMAQYSRSYFIIDALDEYPENQRNGFLKQLSILQGPTTSFLITSRPHITLDAFFPDSKELEIHATEDDICQYVDKQIESSPRLSKHVDSKPELRDEIESRLISSVQGIHKEYSQGGSAMQRIRNQNEDDKQLALLALTWVAYAKRPLSVAELQEALAIEPNANTLDTDDFVDIGLVLSACGGLIIVDDAMSVVRLIHYTTQHYFDGIQVVQFAEAHTMIASRCLGYLTFEEFQYQEFKEDEPVARLVRAHPLLAYRSCQGHTAVVQFLLEKGANVNVQGGTYGTALQAVSYTGHERVVQLLLEKGADVNVQGGFYGTPLQAASSNGHEAVVQLLIEKRANVNVQGGEYGIGLQAASYNGHEGVVQLLLKKGADVNVQGGIFGTALQAASCNGHEAVVQLLVKNRANVNVQGGIYGTALGAASVNGHEAVVKLLIEKGADVNVQGGQYGTTLQAASSNGNKAVVQLLIEKGANVNVQGGQYGTALQAASSNGSKAVGYSSSSNGNKAVVQLLLEKEADIDVPGGYFGTGASSTGNEAVVQLLIEKGADVNIIGVGSNGHQMG</sequence>
<evidence type="ECO:0000256" key="3">
    <source>
        <dbReference type="PROSITE-ProRule" id="PRU00023"/>
    </source>
</evidence>
<dbReference type="InterPro" id="IPR036770">
    <property type="entry name" value="Ankyrin_rpt-contain_sf"/>
</dbReference>
<dbReference type="InterPro" id="IPR002110">
    <property type="entry name" value="Ankyrin_rpt"/>
</dbReference>
<feature type="domain" description="Nephrocystin 3-like N-terminal" evidence="5">
    <location>
        <begin position="251"/>
        <end position="383"/>
    </location>
</feature>
<dbReference type="InterPro" id="IPR027417">
    <property type="entry name" value="P-loop_NTPase"/>
</dbReference>
<name>A0AAD7I598_9AGAR</name>
<dbReference type="PANTHER" id="PTHR24123">
    <property type="entry name" value="ANKYRIN REPEAT-CONTAINING"/>
    <property type="match status" value="1"/>
</dbReference>
<dbReference type="Pfam" id="PF12796">
    <property type="entry name" value="Ank_2"/>
    <property type="match status" value="3"/>
</dbReference>
<dbReference type="PROSITE" id="PS50297">
    <property type="entry name" value="ANK_REP_REGION"/>
    <property type="match status" value="5"/>
</dbReference>
<evidence type="ECO:0000313" key="6">
    <source>
        <dbReference type="EMBL" id="KAJ7735413.1"/>
    </source>
</evidence>
<dbReference type="PROSITE" id="PS50088">
    <property type="entry name" value="ANK_REPEAT"/>
    <property type="match status" value="5"/>
</dbReference>